<evidence type="ECO:0008006" key="5">
    <source>
        <dbReference type="Google" id="ProtNLM"/>
    </source>
</evidence>
<dbReference type="Proteomes" id="UP000019487">
    <property type="component" value="Unassembled WGS sequence"/>
</dbReference>
<dbReference type="Pfam" id="PF08939">
    <property type="entry name" value="Bles03"/>
    <property type="match status" value="1"/>
</dbReference>
<dbReference type="PANTHER" id="PTHR31977">
    <property type="entry name" value="UPF0696 PROTEIN C11ORF68"/>
    <property type="match status" value="1"/>
</dbReference>
<reference evidence="3 4" key="1">
    <citation type="journal article" date="2014" name="Genome Announc.">
        <title>Draft genome sequence of Sclerotinia borealis, a psychrophilic plant pathogenic fungus.</title>
        <authorList>
            <person name="Mardanov A.V."/>
            <person name="Beletsky A.V."/>
            <person name="Kadnikov V.V."/>
            <person name="Ignatov A.N."/>
            <person name="Ravin N.V."/>
        </authorList>
    </citation>
    <scope>NUCLEOTIDE SEQUENCE [LARGE SCALE GENOMIC DNA]</scope>
    <source>
        <strain evidence="4">F-4157</strain>
    </source>
</reference>
<dbReference type="InterPro" id="IPR023398">
    <property type="entry name" value="TIF_eIF4e-like"/>
</dbReference>
<dbReference type="InterPro" id="IPR015034">
    <property type="entry name" value="Bles03"/>
</dbReference>
<proteinExistence type="inferred from homology"/>
<evidence type="ECO:0000313" key="3">
    <source>
        <dbReference type="EMBL" id="ESZ97889.1"/>
    </source>
</evidence>
<dbReference type="OrthoDB" id="10067381at2759"/>
<dbReference type="HOGENOM" id="CLU_051869_0_2_1"/>
<protein>
    <recommendedName>
        <fullName evidence="5">DUF1917-domain-containing protein</fullName>
    </recommendedName>
</protein>
<dbReference type="AlphaFoldDB" id="W9CTJ7"/>
<dbReference type="SUPFAM" id="SSF55418">
    <property type="entry name" value="eIF4e-like"/>
    <property type="match status" value="1"/>
</dbReference>
<sequence>MASGKEGEVSRNQGYISDESDFYGDPTTKESFEDRAADFDDRAYWKQHQPSLIEKADANVAQSLASPPPKVNLYNPYAGQACAWQLDESVGAFLQRLPPSTTPLSESIPWIYIANPFQKAPEGIAVNGEAPPSEDSNWARCVTRGHRLLEELTTLRNTIEKENAGKDLNIISHLVKKEKDIIVQKILDTAIECRCTSGKWMIFCDSSEVNEVWAAIAKSTSTNSLGIAAKVAPNDASGLSRTTHVICIYTENFSDKMDVYRVLKAIKELVLVNRTRTGAIHYKCDVYTHLELNSSNQYNIKASLYSSLELLKNPPHNQLITNIPKVRPIKKEEMQK</sequence>
<keyword evidence="4" id="KW-1185">Reference proteome</keyword>
<name>W9CTJ7_SCLBF</name>
<organism evidence="3 4">
    <name type="scientific">Sclerotinia borealis (strain F-4128)</name>
    <dbReference type="NCBI Taxonomy" id="1432307"/>
    <lineage>
        <taxon>Eukaryota</taxon>
        <taxon>Fungi</taxon>
        <taxon>Dikarya</taxon>
        <taxon>Ascomycota</taxon>
        <taxon>Pezizomycotina</taxon>
        <taxon>Leotiomycetes</taxon>
        <taxon>Helotiales</taxon>
        <taxon>Sclerotiniaceae</taxon>
        <taxon>Sclerotinia</taxon>
    </lineage>
</organism>
<dbReference type="Gene3D" id="3.30.760.10">
    <property type="entry name" value="RNA Cap, Translation Initiation Factor Eif4e"/>
    <property type="match status" value="1"/>
</dbReference>
<evidence type="ECO:0000313" key="4">
    <source>
        <dbReference type="Proteomes" id="UP000019487"/>
    </source>
</evidence>
<accession>W9CTJ7</accession>
<feature type="region of interest" description="Disordered" evidence="2">
    <location>
        <begin position="1"/>
        <end position="35"/>
    </location>
</feature>
<evidence type="ECO:0000256" key="1">
    <source>
        <dbReference type="ARBA" id="ARBA00010568"/>
    </source>
</evidence>
<dbReference type="EMBL" id="AYSA01000065">
    <property type="protein sequence ID" value="ESZ97889.1"/>
    <property type="molecule type" value="Genomic_DNA"/>
</dbReference>
<comment type="similarity">
    <text evidence="1">Belongs to the UPF0696 family.</text>
</comment>
<dbReference type="PANTHER" id="PTHR31977:SF1">
    <property type="entry name" value="UPF0696 PROTEIN C11ORF68"/>
    <property type="match status" value="1"/>
</dbReference>
<evidence type="ECO:0000256" key="2">
    <source>
        <dbReference type="SAM" id="MobiDB-lite"/>
    </source>
</evidence>
<gene>
    <name evidence="3" type="ORF">SBOR_1765</name>
</gene>
<comment type="caution">
    <text evidence="3">The sequence shown here is derived from an EMBL/GenBank/DDBJ whole genome shotgun (WGS) entry which is preliminary data.</text>
</comment>